<comment type="similarity">
    <text evidence="5">Belongs to the glycosyl hydrolase 18 family.</text>
</comment>
<dbReference type="GO" id="GO:0004568">
    <property type="term" value="F:chitinase activity"/>
    <property type="evidence" value="ECO:0007669"/>
    <property type="project" value="TreeGrafter"/>
</dbReference>
<name>O01935_CHITE</name>
<reference evidence="8" key="1">
    <citation type="submission" date="1997-05" db="EMBL/GenBank/DDBJ databases">
        <title>Isolation and characterization of chitinase genes from Chironomus tentans.</title>
        <authorList>
            <person name="Feix M."/>
            <person name="Weidemann W."/>
            <person name="Londershausen M."/>
            <person name="Spindler K.D."/>
            <person name="Spindler-Barth M."/>
        </authorList>
    </citation>
    <scope>NUCLEOTIDE SEQUENCE</scope>
    <source>
        <tissue evidence="8">Epithelium</tissue>
    </source>
</reference>
<dbReference type="SUPFAM" id="SSF51445">
    <property type="entry name" value="(Trans)glycosidases"/>
    <property type="match status" value="1"/>
</dbReference>
<dbReference type="SMART" id="SM00636">
    <property type="entry name" value="Glyco_18"/>
    <property type="match status" value="1"/>
</dbReference>
<dbReference type="AlphaFoldDB" id="O01935"/>
<dbReference type="PROSITE" id="PS01095">
    <property type="entry name" value="GH18_1"/>
    <property type="match status" value="1"/>
</dbReference>
<keyword evidence="3 4" id="KW-0326">Glycosidase</keyword>
<dbReference type="PROSITE" id="PS51910">
    <property type="entry name" value="GH18_2"/>
    <property type="match status" value="1"/>
</dbReference>
<dbReference type="SMR" id="O01935"/>
<feature type="signal peptide" evidence="6">
    <location>
        <begin position="1"/>
        <end position="23"/>
    </location>
</feature>
<dbReference type="CAZy" id="GH18">
    <property type="family name" value="Glycoside Hydrolase Family 18"/>
</dbReference>
<dbReference type="InterPro" id="IPR029070">
    <property type="entry name" value="Chitinase_insertion_sf"/>
</dbReference>
<dbReference type="Gene3D" id="3.20.20.80">
    <property type="entry name" value="Glycosidases"/>
    <property type="match status" value="1"/>
</dbReference>
<accession>O01935</accession>
<dbReference type="SUPFAM" id="SSF54556">
    <property type="entry name" value="Chitinase insertion domain"/>
    <property type="match status" value="1"/>
</dbReference>
<proteinExistence type="evidence at transcript level"/>
<dbReference type="InterPro" id="IPR001223">
    <property type="entry name" value="Glyco_hydro18_cat"/>
</dbReference>
<evidence type="ECO:0000256" key="6">
    <source>
        <dbReference type="SAM" id="SignalP"/>
    </source>
</evidence>
<feature type="domain" description="GH18" evidence="7">
    <location>
        <begin position="31"/>
        <end position="423"/>
    </location>
</feature>
<dbReference type="GO" id="GO:0005975">
    <property type="term" value="P:carbohydrate metabolic process"/>
    <property type="evidence" value="ECO:0007669"/>
    <property type="project" value="InterPro"/>
</dbReference>
<evidence type="ECO:0000256" key="1">
    <source>
        <dbReference type="ARBA" id="ARBA00022729"/>
    </source>
</evidence>
<evidence type="ECO:0000256" key="5">
    <source>
        <dbReference type="RuleBase" id="RU004453"/>
    </source>
</evidence>
<evidence type="ECO:0000256" key="2">
    <source>
        <dbReference type="ARBA" id="ARBA00022801"/>
    </source>
</evidence>
<dbReference type="Pfam" id="PF00704">
    <property type="entry name" value="Glyco_hydro_18"/>
    <property type="match status" value="1"/>
</dbReference>
<keyword evidence="1 6" id="KW-0732">Signal</keyword>
<protein>
    <submittedName>
        <fullName evidence="8">Chitinase</fullName>
    </submittedName>
</protein>
<sequence>MYIKSSLVQIWILLITMFYQAQAQTGPQHNKAVVCYISTWAVYRPDSGSYSIDNFDPNLCTIAIYAFAGLDIANDAIKSLDPWQDLEDDGGKAGFKRLTDYKKTHRHLKVLLAIGGWNEGSRNYSDMAGDPTRRGRFVKQTVSFIKQHNFDGLDLDWEYPTQRGGSPQDKEAFVLLVKELSAEFKKYKLYLSSAFGAGKKTIDAAYDVKKLAPYLDSMHIMCYDYFGAWDKKIGLNAPLKNDNDLNVEFSIDYFIKLGAPLEKLMLGLPFYGRTFITTQDGNLGDESDDKGFPGPFTRENGFMGYNEICQALSSTSEEWKSQYNAESSEALAKVQLSNETRVVSYDSPRSIANKVRYAMKKGLGGVMVWSVDTDDFLGECDDSINFATFSDYRAEPKVKLNIPKRTEKNYPLLRTLNDAIVITLDELKQEEDLIKENEIGDNKDQNKPSPAKAPTTLSCFSLIALCLSAASMKLL</sequence>
<dbReference type="PANTHER" id="PTHR11177:SF403">
    <property type="entry name" value="CHITINASE 2-RELATED"/>
    <property type="match status" value="1"/>
</dbReference>
<dbReference type="InterPro" id="IPR001579">
    <property type="entry name" value="Glyco_hydro_18_chit_AS"/>
</dbReference>
<keyword evidence="2 4" id="KW-0378">Hydrolase</keyword>
<feature type="chain" id="PRO_5004156507" evidence="6">
    <location>
        <begin position="24"/>
        <end position="475"/>
    </location>
</feature>
<evidence type="ECO:0000256" key="4">
    <source>
        <dbReference type="RuleBase" id="RU000489"/>
    </source>
</evidence>
<evidence type="ECO:0000259" key="7">
    <source>
        <dbReference type="PROSITE" id="PS51910"/>
    </source>
</evidence>
<dbReference type="FunFam" id="3.20.20.80:FF:000097">
    <property type="entry name" value="Probable chitinase 2"/>
    <property type="match status" value="1"/>
</dbReference>
<organism evidence="8">
    <name type="scientific">Chironomus tentans</name>
    <name type="common">Midge</name>
    <name type="synonym">Camptochironomus tentans</name>
    <dbReference type="NCBI Taxonomy" id="7153"/>
    <lineage>
        <taxon>Eukaryota</taxon>
        <taxon>Metazoa</taxon>
        <taxon>Ecdysozoa</taxon>
        <taxon>Arthropoda</taxon>
        <taxon>Hexapoda</taxon>
        <taxon>Insecta</taxon>
        <taxon>Pterygota</taxon>
        <taxon>Neoptera</taxon>
        <taxon>Endopterygota</taxon>
        <taxon>Diptera</taxon>
        <taxon>Nematocera</taxon>
        <taxon>Chironomoidea</taxon>
        <taxon>Chironomidae</taxon>
        <taxon>Chironominae</taxon>
        <taxon>Chironomus</taxon>
    </lineage>
</organism>
<evidence type="ECO:0000313" key="8">
    <source>
        <dbReference type="EMBL" id="CAA73685.1"/>
    </source>
</evidence>
<dbReference type="Gene3D" id="3.10.50.10">
    <property type="match status" value="1"/>
</dbReference>
<dbReference type="GO" id="GO:0006032">
    <property type="term" value="P:chitin catabolic process"/>
    <property type="evidence" value="ECO:0007669"/>
    <property type="project" value="TreeGrafter"/>
</dbReference>
<dbReference type="PANTHER" id="PTHR11177">
    <property type="entry name" value="CHITINASE"/>
    <property type="match status" value="1"/>
</dbReference>
<evidence type="ECO:0000256" key="3">
    <source>
        <dbReference type="ARBA" id="ARBA00023295"/>
    </source>
</evidence>
<dbReference type="GO" id="GO:0005576">
    <property type="term" value="C:extracellular region"/>
    <property type="evidence" value="ECO:0007669"/>
    <property type="project" value="TreeGrafter"/>
</dbReference>
<dbReference type="InterPro" id="IPR011583">
    <property type="entry name" value="Chitinase_II/V-like_cat"/>
</dbReference>
<dbReference type="InterPro" id="IPR017853">
    <property type="entry name" value="GH"/>
</dbReference>
<dbReference type="EMBL" id="Y13233">
    <property type="protein sequence ID" value="CAA73685.1"/>
    <property type="molecule type" value="mRNA"/>
</dbReference>
<dbReference type="InterPro" id="IPR050314">
    <property type="entry name" value="Glycosyl_Hydrlase_18"/>
</dbReference>
<dbReference type="GO" id="GO:0008061">
    <property type="term" value="F:chitin binding"/>
    <property type="evidence" value="ECO:0007669"/>
    <property type="project" value="InterPro"/>
</dbReference>